<name>A0A8J6EHE7_ELECQ</name>
<dbReference type="AlphaFoldDB" id="A0A8J6EHE7"/>
<evidence type="ECO:0000313" key="2">
    <source>
        <dbReference type="Proteomes" id="UP000770717"/>
    </source>
</evidence>
<evidence type="ECO:0000313" key="1">
    <source>
        <dbReference type="EMBL" id="KAG9469081.1"/>
    </source>
</evidence>
<gene>
    <name evidence="1" type="ORF">GDO78_021253</name>
</gene>
<accession>A0A8J6EHE7</accession>
<organism evidence="1 2">
    <name type="scientific">Eleutherodactylus coqui</name>
    <name type="common">Puerto Rican coqui</name>
    <dbReference type="NCBI Taxonomy" id="57060"/>
    <lineage>
        <taxon>Eukaryota</taxon>
        <taxon>Metazoa</taxon>
        <taxon>Chordata</taxon>
        <taxon>Craniata</taxon>
        <taxon>Vertebrata</taxon>
        <taxon>Euteleostomi</taxon>
        <taxon>Amphibia</taxon>
        <taxon>Batrachia</taxon>
        <taxon>Anura</taxon>
        <taxon>Neobatrachia</taxon>
        <taxon>Hyloidea</taxon>
        <taxon>Eleutherodactylidae</taxon>
        <taxon>Eleutherodactylinae</taxon>
        <taxon>Eleutherodactylus</taxon>
        <taxon>Eleutherodactylus</taxon>
    </lineage>
</organism>
<protein>
    <submittedName>
        <fullName evidence="1">Uncharacterized protein</fullName>
    </submittedName>
</protein>
<reference evidence="1" key="1">
    <citation type="thesis" date="2020" institute="ProQuest LLC" country="789 East Eisenhower Parkway, Ann Arbor, MI, USA">
        <title>Comparative Genomics and Chromosome Evolution.</title>
        <authorList>
            <person name="Mudd A.B."/>
        </authorList>
    </citation>
    <scope>NUCLEOTIDE SEQUENCE</scope>
    <source>
        <strain evidence="1">HN-11 Male</strain>
        <tissue evidence="1">Kidney and liver</tissue>
    </source>
</reference>
<proteinExistence type="predicted"/>
<dbReference type="EMBL" id="WNTK01000624">
    <property type="protein sequence ID" value="KAG9469081.1"/>
    <property type="molecule type" value="Genomic_DNA"/>
</dbReference>
<dbReference type="Proteomes" id="UP000770717">
    <property type="component" value="Unassembled WGS sequence"/>
</dbReference>
<keyword evidence="2" id="KW-1185">Reference proteome</keyword>
<sequence>MQNPTHLCAAGLRFTFFLQKMEIKSLCVSSCECTSKKVVSFFPGNVGAREVLWLTEFLSEVGGRGGVCLQICHCIFLSWPPQANIIS</sequence>
<comment type="caution">
    <text evidence="1">The sequence shown here is derived from an EMBL/GenBank/DDBJ whole genome shotgun (WGS) entry which is preliminary data.</text>
</comment>